<dbReference type="Gene3D" id="3.40.50.11480">
    <property type="match status" value="1"/>
</dbReference>
<accession>A9URJ2</accession>
<dbReference type="PANTHER" id="PTHR46570">
    <property type="entry name" value="TUBULIN--TYROSINE LIGASE"/>
    <property type="match status" value="1"/>
</dbReference>
<dbReference type="Proteomes" id="UP000001357">
    <property type="component" value="Unassembled WGS sequence"/>
</dbReference>
<keyword evidence="5" id="KW-0436">Ligase</keyword>
<dbReference type="Gene3D" id="3.30.470.20">
    <property type="entry name" value="ATP-grasp fold, B domain"/>
    <property type="match status" value="1"/>
</dbReference>
<evidence type="ECO:0000256" key="12">
    <source>
        <dbReference type="ARBA" id="ARBA00041021"/>
    </source>
</evidence>
<dbReference type="Pfam" id="PF03133">
    <property type="entry name" value="TTL"/>
    <property type="match status" value="1"/>
</dbReference>
<evidence type="ECO:0000313" key="14">
    <source>
        <dbReference type="EMBL" id="EDQ92253.1"/>
    </source>
</evidence>
<comment type="similarity">
    <text evidence="3">Belongs to the tubulin--tyrosine ligase family.</text>
</comment>
<evidence type="ECO:0000256" key="8">
    <source>
        <dbReference type="ARBA" id="ARBA00022842"/>
    </source>
</evidence>
<dbReference type="InParanoid" id="A9URJ2"/>
<comment type="cofactor">
    <cofactor evidence="1">
        <name>Mg(2+)</name>
        <dbReference type="ChEBI" id="CHEBI:18420"/>
    </cofactor>
</comment>
<protein>
    <recommendedName>
        <fullName evidence="12">Tubulin--tyrosine ligase</fullName>
        <ecNumber evidence="11">6.3.2.25</ecNumber>
    </recommendedName>
</protein>
<dbReference type="PROSITE" id="PS51221">
    <property type="entry name" value="TTL"/>
    <property type="match status" value="1"/>
</dbReference>
<keyword evidence="15" id="KW-1185">Reference proteome</keyword>
<proteinExistence type="inferred from homology"/>
<keyword evidence="9" id="KW-0630">Potassium</keyword>
<evidence type="ECO:0000256" key="11">
    <source>
        <dbReference type="ARBA" id="ARBA00038960"/>
    </source>
</evidence>
<reference evidence="14 15" key="1">
    <citation type="journal article" date="2008" name="Nature">
        <title>The genome of the choanoflagellate Monosiga brevicollis and the origin of metazoans.</title>
        <authorList>
            <consortium name="JGI Sequencing"/>
            <person name="King N."/>
            <person name="Westbrook M.J."/>
            <person name="Young S.L."/>
            <person name="Kuo A."/>
            <person name="Abedin M."/>
            <person name="Chapman J."/>
            <person name="Fairclough S."/>
            <person name="Hellsten U."/>
            <person name="Isogai Y."/>
            <person name="Letunic I."/>
            <person name="Marr M."/>
            <person name="Pincus D."/>
            <person name="Putnam N."/>
            <person name="Rokas A."/>
            <person name="Wright K.J."/>
            <person name="Zuzow R."/>
            <person name="Dirks W."/>
            <person name="Good M."/>
            <person name="Goodstein D."/>
            <person name="Lemons D."/>
            <person name="Li W."/>
            <person name="Lyons J.B."/>
            <person name="Morris A."/>
            <person name="Nichols S."/>
            <person name="Richter D.J."/>
            <person name="Salamov A."/>
            <person name="Bork P."/>
            <person name="Lim W.A."/>
            <person name="Manning G."/>
            <person name="Miller W.T."/>
            <person name="McGinnis W."/>
            <person name="Shapiro H."/>
            <person name="Tjian R."/>
            <person name="Grigoriev I.V."/>
            <person name="Rokhsar D."/>
        </authorList>
    </citation>
    <scope>NUCLEOTIDE SEQUENCE [LARGE SCALE GENOMIC DNA]</scope>
    <source>
        <strain evidence="15">MX1 / ATCC 50154</strain>
    </source>
</reference>
<dbReference type="InterPro" id="IPR052492">
    <property type="entry name" value="Tubulin-tyrosine_ligase"/>
</dbReference>
<evidence type="ECO:0000256" key="4">
    <source>
        <dbReference type="ARBA" id="ARBA00011245"/>
    </source>
</evidence>
<comment type="function">
    <text evidence="10">Catalyzes the post-translational addition of a tyrosine to the C-terminal end of detyrosinated alpha-tubulin.</text>
</comment>
<evidence type="ECO:0000256" key="1">
    <source>
        <dbReference type="ARBA" id="ARBA00001946"/>
    </source>
</evidence>
<dbReference type="GO" id="GO:0005524">
    <property type="term" value="F:ATP binding"/>
    <property type="evidence" value="ECO:0007669"/>
    <property type="project" value="UniProtKB-KW"/>
</dbReference>
<comment type="cofactor">
    <cofactor evidence="2">
        <name>K(+)</name>
        <dbReference type="ChEBI" id="CHEBI:29103"/>
    </cofactor>
</comment>
<comment type="catalytic activity">
    <reaction evidence="13">
        <text>C-terminal L-alpha-aminoacyl-L-glutamyl-L-glutamyl-[tubulin] + L-tyrosine + ATP = C-terminal L-alpha-aminoacyl-L-glutamyl-L-glutamyl-L-tyrosyl-[tubulin] + ADP + phosphate + H(+)</text>
        <dbReference type="Rhea" id="RHEA:17605"/>
        <dbReference type="Rhea" id="RHEA-COMP:16434"/>
        <dbReference type="Rhea" id="RHEA-COMP:16435"/>
        <dbReference type="ChEBI" id="CHEBI:15378"/>
        <dbReference type="ChEBI" id="CHEBI:30616"/>
        <dbReference type="ChEBI" id="CHEBI:43474"/>
        <dbReference type="ChEBI" id="CHEBI:58315"/>
        <dbReference type="ChEBI" id="CHEBI:149554"/>
        <dbReference type="ChEBI" id="CHEBI:149555"/>
        <dbReference type="ChEBI" id="CHEBI:456216"/>
        <dbReference type="EC" id="6.3.2.25"/>
    </reaction>
</comment>
<evidence type="ECO:0000313" key="15">
    <source>
        <dbReference type="Proteomes" id="UP000001357"/>
    </source>
</evidence>
<keyword evidence="7" id="KW-0067">ATP-binding</keyword>
<dbReference type="GO" id="GO:0005876">
    <property type="term" value="C:spindle microtubule"/>
    <property type="evidence" value="ECO:0000318"/>
    <property type="project" value="GO_Central"/>
</dbReference>
<dbReference type="FunCoup" id="A9URJ2">
    <property type="interactions" value="24"/>
</dbReference>
<dbReference type="OMA" id="LDKTCHL"/>
<dbReference type="GeneID" id="5888567"/>
<evidence type="ECO:0000256" key="10">
    <source>
        <dbReference type="ARBA" id="ARBA00037791"/>
    </source>
</evidence>
<sequence length="394" mass="44414">MAGSGAAAIAAGTASPSIKSASTGTSYDGAGAPVVIPIKFALCDNVSTIYREMTRLLRHEFGAKRMKGTSTRLDLLLGDRNNPPYFRMGMMAATHGGLPPLINFYRGNDRLCQKAKMAQLLQGGTAAARPTWLPETYTVRGQRTEQPDHERDLLLLAHAQRPRVWIAKPTCGCKGENILIDDNLPRLLQAMDHYRFLFVVTEYLLEPLLLTPGGRKFDLRLWVLLDPQYEAFIFEEGVLRTASTPYTADSWDDVTQHLTNHAIQEVHAQDYERYEPGNELFFPDFRLWLQEHRGVDFDEEVMPQMAQIIHQCFDALRPSCQLPPGHAYHSFQLFGFDFMLDAAMKVWLIEVNGAPAAAARLTTPIAHDLCLHVAQYFGFVRHPKTRFKPVLDLM</sequence>
<evidence type="ECO:0000256" key="6">
    <source>
        <dbReference type="ARBA" id="ARBA00022741"/>
    </source>
</evidence>
<name>A9URJ2_MONBE</name>
<evidence type="ECO:0000256" key="9">
    <source>
        <dbReference type="ARBA" id="ARBA00022958"/>
    </source>
</evidence>
<dbReference type="EMBL" id="CH991544">
    <property type="protein sequence ID" value="EDQ92253.1"/>
    <property type="molecule type" value="Genomic_DNA"/>
</dbReference>
<organism evidence="14 15">
    <name type="scientific">Monosiga brevicollis</name>
    <name type="common">Choanoflagellate</name>
    <dbReference type="NCBI Taxonomy" id="81824"/>
    <lineage>
        <taxon>Eukaryota</taxon>
        <taxon>Choanoflagellata</taxon>
        <taxon>Craspedida</taxon>
        <taxon>Salpingoecidae</taxon>
        <taxon>Monosiga</taxon>
    </lineage>
</organism>
<keyword evidence="8" id="KW-0460">Magnesium</keyword>
<keyword evidence="6" id="KW-0547">Nucleotide-binding</keyword>
<dbReference type="KEGG" id="mbr:MONBRDRAFT_14687"/>
<evidence type="ECO:0000256" key="2">
    <source>
        <dbReference type="ARBA" id="ARBA00001958"/>
    </source>
</evidence>
<evidence type="ECO:0000256" key="3">
    <source>
        <dbReference type="ARBA" id="ARBA00006820"/>
    </source>
</evidence>
<evidence type="ECO:0000256" key="13">
    <source>
        <dbReference type="ARBA" id="ARBA00047950"/>
    </source>
</evidence>
<dbReference type="STRING" id="81824.A9URJ2"/>
<dbReference type="eggNOG" id="KOG2157">
    <property type="taxonomic scope" value="Eukaryota"/>
</dbReference>
<dbReference type="EC" id="6.3.2.25" evidence="11"/>
<dbReference type="RefSeq" id="XP_001743539.1">
    <property type="nucleotide sequence ID" value="XM_001743487.1"/>
</dbReference>
<dbReference type="GO" id="GO:0000226">
    <property type="term" value="P:microtubule cytoskeleton organization"/>
    <property type="evidence" value="ECO:0000318"/>
    <property type="project" value="GO_Central"/>
</dbReference>
<comment type="subunit">
    <text evidence="4">Monomer.</text>
</comment>
<gene>
    <name evidence="14" type="ORF">MONBRDRAFT_14687</name>
</gene>
<dbReference type="InterPro" id="IPR004344">
    <property type="entry name" value="TTL/TTLL_fam"/>
</dbReference>
<dbReference type="PANTHER" id="PTHR46570:SF1">
    <property type="entry name" value="TUBULIN--TYROSINE LIGASE"/>
    <property type="match status" value="1"/>
</dbReference>
<dbReference type="AlphaFoldDB" id="A9URJ2"/>
<evidence type="ECO:0000256" key="5">
    <source>
        <dbReference type="ARBA" id="ARBA00022598"/>
    </source>
</evidence>
<dbReference type="SUPFAM" id="SSF56059">
    <property type="entry name" value="Glutathione synthetase ATP-binding domain-like"/>
    <property type="match status" value="1"/>
</dbReference>
<dbReference type="GO" id="GO:0004835">
    <property type="term" value="F:tubulin-tyrosine ligase activity"/>
    <property type="evidence" value="ECO:0000318"/>
    <property type="project" value="GO_Central"/>
</dbReference>
<evidence type="ECO:0000256" key="7">
    <source>
        <dbReference type="ARBA" id="ARBA00022840"/>
    </source>
</evidence>